<keyword evidence="1" id="KW-0812">Transmembrane</keyword>
<evidence type="ECO:0000313" key="1">
    <source>
        <dbReference type="EMBL" id="KAK7254626.1"/>
    </source>
</evidence>
<organism evidence="1 2">
    <name type="scientific">Aureococcus anophagefferens</name>
    <name type="common">Harmful bloom alga</name>
    <dbReference type="NCBI Taxonomy" id="44056"/>
    <lineage>
        <taxon>Eukaryota</taxon>
        <taxon>Sar</taxon>
        <taxon>Stramenopiles</taxon>
        <taxon>Ochrophyta</taxon>
        <taxon>Pelagophyceae</taxon>
        <taxon>Pelagomonadales</taxon>
        <taxon>Pelagomonadaceae</taxon>
        <taxon>Aureococcus</taxon>
    </lineage>
</organism>
<dbReference type="InterPro" id="IPR007271">
    <property type="entry name" value="Nuc_sug_transpt"/>
</dbReference>
<keyword evidence="1" id="KW-0472">Membrane</keyword>
<keyword evidence="2" id="KW-1185">Reference proteome</keyword>
<dbReference type="GO" id="GO:0000139">
    <property type="term" value="C:Golgi membrane"/>
    <property type="evidence" value="ECO:0007669"/>
    <property type="project" value="InterPro"/>
</dbReference>
<dbReference type="InterPro" id="IPR037185">
    <property type="entry name" value="EmrE-like"/>
</dbReference>
<dbReference type="KEGG" id="aaf:AURANDRAFT_30605"/>
<gene>
    <name evidence="1" type="primary">SLC35A5</name>
    <name evidence="1" type="ORF">SO694_00010247</name>
</gene>
<accession>A0ABR1GFQ8</accession>
<dbReference type="EMBL" id="JBBJCI010000023">
    <property type="protein sequence ID" value="KAK7254626.1"/>
    <property type="molecule type" value="Genomic_DNA"/>
</dbReference>
<dbReference type="SUPFAM" id="SSF103481">
    <property type="entry name" value="Multidrug resistance efflux transporter EmrE"/>
    <property type="match status" value="1"/>
</dbReference>
<evidence type="ECO:0000313" key="2">
    <source>
        <dbReference type="Proteomes" id="UP001363151"/>
    </source>
</evidence>
<reference evidence="1 2" key="1">
    <citation type="submission" date="2024-03" db="EMBL/GenBank/DDBJ databases">
        <title>Aureococcus anophagefferens CCMP1851 and Kratosvirus quantuckense: Draft genome of a second virus-susceptible host strain in the model system.</title>
        <authorList>
            <person name="Chase E."/>
            <person name="Truchon A.R."/>
            <person name="Schepens W."/>
            <person name="Wilhelm S.W."/>
        </authorList>
    </citation>
    <scope>NUCLEOTIDE SEQUENCE [LARGE SCALE GENOMIC DNA]</scope>
    <source>
        <strain evidence="1 2">CCMP1851</strain>
    </source>
</reference>
<dbReference type="PANTHER" id="PTHR10231">
    <property type="entry name" value="NUCLEOTIDE-SUGAR TRANSMEMBRANE TRANSPORTER"/>
    <property type="match status" value="1"/>
</dbReference>
<dbReference type="Pfam" id="PF04142">
    <property type="entry name" value="Nuc_sug_transp"/>
    <property type="match status" value="1"/>
</dbReference>
<proteinExistence type="predicted"/>
<dbReference type="GO" id="GO:0015165">
    <property type="term" value="F:pyrimidine nucleotide-sugar transmembrane transporter activity"/>
    <property type="evidence" value="ECO:0007669"/>
    <property type="project" value="InterPro"/>
</dbReference>
<comment type="caution">
    <text evidence="1">The sequence shown here is derived from an EMBL/GenBank/DDBJ whole genome shotgun (WGS) entry which is preliminary data.</text>
</comment>
<protein>
    <submittedName>
        <fullName evidence="1">Pyrimidine nucleotide-sugar transmembrane transporter</fullName>
    </submittedName>
</protein>
<sequence length="335" mass="34664">MGEQHPEKARLPTPLVALLLCGFSVLQAMAAAASKEGGEYPYKVVASTLLSEVFKIALSALCLAREVWGAPDADRRRALYFTTKTLAAAAVPGVAYQVLNNLNFVTLYYVDAPTFQILGNLKIVATGLAGRYLLKRKLDTGRWLALVLLTLGAASSQVAPDCAGDGAAFLRLGDRAYGYASAVACVGLSATMGVFTEAFMKGTRSSIHFQNMQLYAFGIAANLAALLYRGEVGAGASPLFAGFNVWGSVATVANGCCGLAVSFMLRYADSIAKTYASALTIPATAAASYACFGTPVGAASALGSGVMLASLAFFYGGADLFAPPDAGKLPGAADR</sequence>
<name>A0ABR1GFQ8_AURAN</name>
<dbReference type="Proteomes" id="UP001363151">
    <property type="component" value="Unassembled WGS sequence"/>
</dbReference>